<dbReference type="PROSITE" id="PS01033">
    <property type="entry name" value="GLOBIN"/>
    <property type="match status" value="1"/>
</dbReference>
<dbReference type="PANTHER" id="PTHR43396">
    <property type="entry name" value="FLAVOHEMOPROTEIN"/>
    <property type="match status" value="1"/>
</dbReference>
<evidence type="ECO:0000256" key="5">
    <source>
        <dbReference type="RuleBase" id="RU000356"/>
    </source>
</evidence>
<evidence type="ECO:0000313" key="7">
    <source>
        <dbReference type="EMBL" id="MBC5767940.1"/>
    </source>
</evidence>
<reference evidence="7" key="1">
    <citation type="submission" date="2020-08" db="EMBL/GenBank/DDBJ databases">
        <title>Ramlibacter sp. GTP1 16S ribosomal RNA gene genome sequencing and assembly.</title>
        <authorList>
            <person name="Kang M."/>
        </authorList>
    </citation>
    <scope>NUCLEOTIDE SEQUENCE</scope>
    <source>
        <strain evidence="7">GTP1</strain>
    </source>
</reference>
<comment type="similarity">
    <text evidence="5">Belongs to the globin family.</text>
</comment>
<dbReference type="AlphaFoldDB" id="A0A923MC41"/>
<evidence type="ECO:0000313" key="8">
    <source>
        <dbReference type="Proteomes" id="UP000596827"/>
    </source>
</evidence>
<dbReference type="GO" id="GO:0071949">
    <property type="term" value="F:FAD binding"/>
    <property type="evidence" value="ECO:0007669"/>
    <property type="project" value="TreeGrafter"/>
</dbReference>
<keyword evidence="4" id="KW-0408">Iron</keyword>
<proteinExistence type="inferred from homology"/>
<evidence type="ECO:0000256" key="3">
    <source>
        <dbReference type="ARBA" id="ARBA00022723"/>
    </source>
</evidence>
<dbReference type="GO" id="GO:0008941">
    <property type="term" value="F:nitric oxide dioxygenase NAD(P)H activity"/>
    <property type="evidence" value="ECO:0007669"/>
    <property type="project" value="TreeGrafter"/>
</dbReference>
<dbReference type="GO" id="GO:0005344">
    <property type="term" value="F:oxygen carrier activity"/>
    <property type="evidence" value="ECO:0007669"/>
    <property type="project" value="UniProtKB-KW"/>
</dbReference>
<keyword evidence="1 5" id="KW-0349">Heme</keyword>
<dbReference type="Gene3D" id="1.10.490.10">
    <property type="entry name" value="Globins"/>
    <property type="match status" value="1"/>
</dbReference>
<feature type="domain" description="Globin" evidence="6">
    <location>
        <begin position="1"/>
        <end position="147"/>
    </location>
</feature>
<dbReference type="PANTHER" id="PTHR43396:SF3">
    <property type="entry name" value="FLAVOHEMOPROTEIN"/>
    <property type="match status" value="1"/>
</dbReference>
<dbReference type="GO" id="GO:0019825">
    <property type="term" value="F:oxygen binding"/>
    <property type="evidence" value="ECO:0007669"/>
    <property type="project" value="InterPro"/>
</dbReference>
<comment type="caution">
    <text evidence="7">The sequence shown here is derived from an EMBL/GenBank/DDBJ whole genome shotgun (WGS) entry which is preliminary data.</text>
</comment>
<accession>A0A923MC41</accession>
<dbReference type="GO" id="GO:0020037">
    <property type="term" value="F:heme binding"/>
    <property type="evidence" value="ECO:0007669"/>
    <property type="project" value="InterPro"/>
</dbReference>
<evidence type="ECO:0000256" key="2">
    <source>
        <dbReference type="ARBA" id="ARBA00022621"/>
    </source>
</evidence>
<dbReference type="GO" id="GO:0071500">
    <property type="term" value="P:cellular response to nitrosative stress"/>
    <property type="evidence" value="ECO:0007669"/>
    <property type="project" value="TreeGrafter"/>
</dbReference>
<name>A0A923MC41_9BURK</name>
<dbReference type="InterPro" id="IPR009050">
    <property type="entry name" value="Globin-like_sf"/>
</dbReference>
<evidence type="ECO:0000259" key="6">
    <source>
        <dbReference type="PROSITE" id="PS01033"/>
    </source>
</evidence>
<dbReference type="InterPro" id="IPR012292">
    <property type="entry name" value="Globin/Proto"/>
</dbReference>
<organism evidence="7 8">
    <name type="scientific">Ramlibacter albus</name>
    <dbReference type="NCBI Taxonomy" id="2079448"/>
    <lineage>
        <taxon>Bacteria</taxon>
        <taxon>Pseudomonadati</taxon>
        <taxon>Pseudomonadota</taxon>
        <taxon>Betaproteobacteria</taxon>
        <taxon>Burkholderiales</taxon>
        <taxon>Comamonadaceae</taxon>
        <taxon>Ramlibacter</taxon>
    </lineage>
</organism>
<keyword evidence="2 5" id="KW-0561">Oxygen transport</keyword>
<sequence length="155" mass="17488">MFSTDEKRLLRESWKLVVPVIDTAADLFYRRLFELQPAYRALFPDDMSGQKRKLMGMLGFAVKACDWPDEAWAQDVATDDDLVLVVLALGRRHAMLYKVPQEGYATVGEALIWALDMGLGQAFTKETRAAWSKLYTVMSSTMMMGARQAAKEGAR</sequence>
<dbReference type="SUPFAM" id="SSF46458">
    <property type="entry name" value="Globin-like"/>
    <property type="match status" value="1"/>
</dbReference>
<dbReference type="Proteomes" id="UP000596827">
    <property type="component" value="Unassembled WGS sequence"/>
</dbReference>
<dbReference type="RefSeq" id="WP_187084424.1">
    <property type="nucleotide sequence ID" value="NZ_JACORU010000013.1"/>
</dbReference>
<keyword evidence="3" id="KW-0479">Metal-binding</keyword>
<dbReference type="Pfam" id="PF00042">
    <property type="entry name" value="Globin"/>
    <property type="match status" value="1"/>
</dbReference>
<dbReference type="InterPro" id="IPR000971">
    <property type="entry name" value="Globin"/>
</dbReference>
<keyword evidence="5" id="KW-0813">Transport</keyword>
<keyword evidence="8" id="KW-1185">Reference proteome</keyword>
<evidence type="ECO:0000256" key="1">
    <source>
        <dbReference type="ARBA" id="ARBA00022617"/>
    </source>
</evidence>
<protein>
    <recommendedName>
        <fullName evidence="6">Globin domain-containing protein</fullName>
    </recommendedName>
</protein>
<dbReference type="EMBL" id="JACORU010000013">
    <property type="protein sequence ID" value="MBC5767940.1"/>
    <property type="molecule type" value="Genomic_DNA"/>
</dbReference>
<dbReference type="GO" id="GO:0046872">
    <property type="term" value="F:metal ion binding"/>
    <property type="evidence" value="ECO:0007669"/>
    <property type="project" value="UniProtKB-KW"/>
</dbReference>
<gene>
    <name evidence="7" type="ORF">H8R02_25985</name>
</gene>
<evidence type="ECO:0000256" key="4">
    <source>
        <dbReference type="ARBA" id="ARBA00023004"/>
    </source>
</evidence>
<dbReference type="GO" id="GO:0046210">
    <property type="term" value="P:nitric oxide catabolic process"/>
    <property type="evidence" value="ECO:0007669"/>
    <property type="project" value="TreeGrafter"/>
</dbReference>